<keyword evidence="2" id="KW-1185">Reference proteome</keyword>
<reference evidence="1 2" key="1">
    <citation type="submission" date="2017-07" db="EMBL/GenBank/DDBJ databases">
        <title>Complete Genome Sequence of the cosmetic ferment Vitreoscilla filiformis (ATCC15551).</title>
        <authorList>
            <person name="Contreras S."/>
            <person name="Sagory-Zalkind P."/>
            <person name="Blanquart H."/>
            <person name="Iltis A."/>
            <person name="Morand S.C."/>
        </authorList>
    </citation>
    <scope>NUCLEOTIDE SEQUENCE [LARGE SCALE GENOMIC DNA]</scope>
    <source>
        <strain evidence="1 2">ATCC 15551</strain>
    </source>
</reference>
<evidence type="ECO:0000313" key="2">
    <source>
        <dbReference type="Proteomes" id="UP000199729"/>
    </source>
</evidence>
<name>A0A221KD17_VITFI</name>
<protein>
    <submittedName>
        <fullName evidence="1">Uncharacterized protein</fullName>
    </submittedName>
</protein>
<gene>
    <name evidence="1" type="ORF">VITFI_CDS1138</name>
</gene>
<organism evidence="1 2">
    <name type="scientific">Vitreoscilla filiformis</name>
    <dbReference type="NCBI Taxonomy" id="63"/>
    <lineage>
        <taxon>Bacteria</taxon>
        <taxon>Pseudomonadati</taxon>
        <taxon>Pseudomonadota</taxon>
        <taxon>Betaproteobacteria</taxon>
        <taxon>Neisseriales</taxon>
        <taxon>Neisseriaceae</taxon>
        <taxon>Vitreoscilla</taxon>
    </lineage>
</organism>
<dbReference type="KEGG" id="vff:VITFI_CDS1138"/>
<dbReference type="EMBL" id="CP022423">
    <property type="protein sequence ID" value="ASM76916.1"/>
    <property type="molecule type" value="Genomic_DNA"/>
</dbReference>
<accession>A0A221KD17</accession>
<dbReference type="Proteomes" id="UP000199729">
    <property type="component" value="Chromosome"/>
</dbReference>
<evidence type="ECO:0000313" key="1">
    <source>
        <dbReference type="EMBL" id="ASM76916.1"/>
    </source>
</evidence>
<sequence>MFGRRQDSHFLDSLIIGFTGALLIPRGRTCADSGFGVHRVISWGWVPGLNRRKKTAGLGRRFVGGVRLRSAAHVCLSSRRSGREPKVSKKIGGVTHKLGTLSRSFDG</sequence>
<proteinExistence type="predicted"/>
<dbReference type="AlphaFoldDB" id="A0A221KD17"/>